<dbReference type="Pfam" id="PF04965">
    <property type="entry name" value="GPW_gp25"/>
    <property type="match status" value="1"/>
</dbReference>
<evidence type="ECO:0000313" key="3">
    <source>
        <dbReference type="Proteomes" id="UP000255529"/>
    </source>
</evidence>
<evidence type="ECO:0000259" key="1">
    <source>
        <dbReference type="Pfam" id="PF04965"/>
    </source>
</evidence>
<dbReference type="GeneID" id="74950151"/>
<protein>
    <submittedName>
        <fullName evidence="2">Gene 25-like lysozyme</fullName>
    </submittedName>
</protein>
<dbReference type="InterPro" id="IPR007048">
    <property type="entry name" value="IraD/Gp25-like"/>
</dbReference>
<dbReference type="Proteomes" id="UP000255529">
    <property type="component" value="Unassembled WGS sequence"/>
</dbReference>
<proteinExistence type="predicted"/>
<evidence type="ECO:0000313" key="2">
    <source>
        <dbReference type="EMBL" id="SUI43334.1"/>
    </source>
</evidence>
<dbReference type="Gene3D" id="3.10.450.40">
    <property type="match status" value="1"/>
</dbReference>
<dbReference type="AlphaFoldDB" id="A0A2X2GPD4"/>
<organism evidence="2 3">
    <name type="scientific">Serratia quinivorans</name>
    <dbReference type="NCBI Taxonomy" id="137545"/>
    <lineage>
        <taxon>Bacteria</taxon>
        <taxon>Pseudomonadati</taxon>
        <taxon>Pseudomonadota</taxon>
        <taxon>Gammaproteobacteria</taxon>
        <taxon>Enterobacterales</taxon>
        <taxon>Yersiniaceae</taxon>
        <taxon>Serratia</taxon>
    </lineage>
</organism>
<reference evidence="2 3" key="1">
    <citation type="submission" date="2018-06" db="EMBL/GenBank/DDBJ databases">
        <authorList>
            <consortium name="Pathogen Informatics"/>
            <person name="Doyle S."/>
        </authorList>
    </citation>
    <scope>NUCLEOTIDE SEQUENCE [LARGE SCALE GENOMIC DNA]</scope>
    <source>
        <strain evidence="2 3">NCTC11544</strain>
    </source>
</reference>
<name>A0A2X2GPD4_9GAMM</name>
<dbReference type="EMBL" id="UGYN01000002">
    <property type="protein sequence ID" value="SUI43334.1"/>
    <property type="molecule type" value="Genomic_DNA"/>
</dbReference>
<feature type="domain" description="IraD/Gp25-like" evidence="1">
    <location>
        <begin position="18"/>
        <end position="85"/>
    </location>
</feature>
<gene>
    <name evidence="2" type="ORF">NCTC11544_00176</name>
</gene>
<dbReference type="RefSeq" id="WP_112362410.1">
    <property type="nucleotide sequence ID" value="NZ_CAMKUF010000001.1"/>
</dbReference>
<sequence length="115" mass="12707">MMYLGMNRNDGQAISEIEHIRQSVSDILITPVGSRVMRRDYGSQLSTLIDQPQNPALNLQMMAAIYGAVLRWETRISLTAINLASSVDGEMVVDLVGNRTDTAGRIQFSLPVRGQ</sequence>
<dbReference type="SUPFAM" id="SSF160719">
    <property type="entry name" value="gpW/gp25-like"/>
    <property type="match status" value="1"/>
</dbReference>
<accession>A0A2X2GPD4</accession>